<evidence type="ECO:0000313" key="12">
    <source>
        <dbReference type="Proteomes" id="UP000251213"/>
    </source>
</evidence>
<keyword evidence="5 10" id="KW-0472">Membrane</keyword>
<evidence type="ECO:0000256" key="9">
    <source>
        <dbReference type="ARBA" id="ARBA00049940"/>
    </source>
</evidence>
<dbReference type="GO" id="GO:0140114">
    <property type="term" value="P:cellular detoxification of fluoride"/>
    <property type="evidence" value="ECO:0007669"/>
    <property type="project" value="UniProtKB-UniRule"/>
</dbReference>
<keyword evidence="10" id="KW-0813">Transport</keyword>
<dbReference type="HAMAP" id="MF_00454">
    <property type="entry name" value="FluC"/>
    <property type="match status" value="1"/>
</dbReference>
<evidence type="ECO:0000256" key="4">
    <source>
        <dbReference type="ARBA" id="ARBA00022989"/>
    </source>
</evidence>
<dbReference type="EMBL" id="QJKK01000002">
    <property type="protein sequence ID" value="RAL26488.1"/>
    <property type="molecule type" value="Genomic_DNA"/>
</dbReference>
<comment type="caution">
    <text evidence="11">The sequence shown here is derived from an EMBL/GenBank/DDBJ whole genome shotgun (WGS) entry which is preliminary data.</text>
</comment>
<dbReference type="Pfam" id="PF02537">
    <property type="entry name" value="CRCB"/>
    <property type="match status" value="1"/>
</dbReference>
<keyword evidence="2 10" id="KW-1003">Cell membrane</keyword>
<dbReference type="GO" id="GO:0005886">
    <property type="term" value="C:plasma membrane"/>
    <property type="evidence" value="ECO:0007669"/>
    <property type="project" value="UniProtKB-SubCell"/>
</dbReference>
<dbReference type="GO" id="GO:0062054">
    <property type="term" value="F:fluoride channel activity"/>
    <property type="evidence" value="ECO:0007669"/>
    <property type="project" value="UniProtKB-UniRule"/>
</dbReference>
<evidence type="ECO:0000256" key="3">
    <source>
        <dbReference type="ARBA" id="ARBA00022692"/>
    </source>
</evidence>
<dbReference type="OrthoDB" id="9815830at2"/>
<evidence type="ECO:0000256" key="1">
    <source>
        <dbReference type="ARBA" id="ARBA00004651"/>
    </source>
</evidence>
<comment type="subcellular location">
    <subcellularLocation>
        <location evidence="1 10">Cell membrane</location>
        <topology evidence="1 10">Multi-pass membrane protein</topology>
    </subcellularLocation>
</comment>
<feature type="binding site" evidence="10">
    <location>
        <position position="69"/>
    </location>
    <ligand>
        <name>Na(+)</name>
        <dbReference type="ChEBI" id="CHEBI:29101"/>
        <note>structural</note>
    </ligand>
</feature>
<reference evidence="11 12" key="1">
    <citation type="submission" date="2018-06" db="EMBL/GenBank/DDBJ databases">
        <title>Thermoflavimicrobium daqus sp. nov., a thermophilic microbe isolated from Moutai-flavour Daqu.</title>
        <authorList>
            <person name="Wang X."/>
            <person name="Zhou H."/>
        </authorList>
    </citation>
    <scope>NUCLEOTIDE SEQUENCE [LARGE SCALE GENOMIC DNA]</scope>
    <source>
        <strain evidence="11 12">FBKL4.011</strain>
    </source>
</reference>
<evidence type="ECO:0000256" key="6">
    <source>
        <dbReference type="ARBA" id="ARBA00023303"/>
    </source>
</evidence>
<sequence length="121" mass="12799">MMNSLLVGLGGFLGAISRYTISQRLNKPIPGFPYGTLTVNLVGAFLLGWIAGGDLAEEGLLFFGVGFMGAFTTFSTLHLESIQLGKPGRWGKTFLYLGLTYTGGILIALLGYLLGTALFSG</sequence>
<dbReference type="GO" id="GO:0046872">
    <property type="term" value="F:metal ion binding"/>
    <property type="evidence" value="ECO:0007669"/>
    <property type="project" value="UniProtKB-KW"/>
</dbReference>
<protein>
    <recommendedName>
        <fullName evidence="10">Fluoride-specific ion channel FluC</fullName>
    </recommendedName>
</protein>
<keyword evidence="4 10" id="KW-1133">Transmembrane helix</keyword>
<accession>A0A364K886</accession>
<keyword evidence="10" id="KW-0406">Ion transport</keyword>
<keyword evidence="6 10" id="KW-0407">Ion channel</keyword>
<keyword evidence="12" id="KW-1185">Reference proteome</keyword>
<keyword evidence="10" id="KW-0479">Metal-binding</keyword>
<comment type="similarity">
    <text evidence="7 10">Belongs to the fluoride channel Fluc/FEX (TC 1.A.43) family.</text>
</comment>
<keyword evidence="10" id="KW-0915">Sodium</keyword>
<feature type="binding site" evidence="10">
    <location>
        <position position="72"/>
    </location>
    <ligand>
        <name>Na(+)</name>
        <dbReference type="ChEBI" id="CHEBI:29101"/>
        <note>structural</note>
    </ligand>
</feature>
<dbReference type="Proteomes" id="UP000251213">
    <property type="component" value="Unassembled WGS sequence"/>
</dbReference>
<evidence type="ECO:0000313" key="11">
    <source>
        <dbReference type="EMBL" id="RAL26488.1"/>
    </source>
</evidence>
<dbReference type="PANTHER" id="PTHR28259:SF1">
    <property type="entry name" value="FLUORIDE EXPORT PROTEIN 1-RELATED"/>
    <property type="match status" value="1"/>
</dbReference>
<organism evidence="11 12">
    <name type="scientific">Thermoflavimicrobium daqui</name>
    <dbReference type="NCBI Taxonomy" id="2137476"/>
    <lineage>
        <taxon>Bacteria</taxon>
        <taxon>Bacillati</taxon>
        <taxon>Bacillota</taxon>
        <taxon>Bacilli</taxon>
        <taxon>Bacillales</taxon>
        <taxon>Thermoactinomycetaceae</taxon>
        <taxon>Thermoflavimicrobium</taxon>
    </lineage>
</organism>
<gene>
    <name evidence="10" type="primary">fluC</name>
    <name evidence="10" type="synonym">crcB</name>
    <name evidence="11" type="ORF">DL897_05325</name>
</gene>
<dbReference type="InterPro" id="IPR003691">
    <property type="entry name" value="FluC"/>
</dbReference>
<reference evidence="11 12" key="2">
    <citation type="submission" date="2018-06" db="EMBL/GenBank/DDBJ databases">
        <authorList>
            <person name="Zhirakovskaya E."/>
        </authorList>
    </citation>
    <scope>NUCLEOTIDE SEQUENCE [LARGE SCALE GENOMIC DNA]</scope>
    <source>
        <strain evidence="11 12">FBKL4.011</strain>
    </source>
</reference>
<dbReference type="AlphaFoldDB" id="A0A364K886"/>
<evidence type="ECO:0000256" key="2">
    <source>
        <dbReference type="ARBA" id="ARBA00022475"/>
    </source>
</evidence>
<comment type="function">
    <text evidence="9 10">Fluoride-specific ion channel. Important for reducing fluoride concentration in the cell, thus reducing its toxicity.</text>
</comment>
<feature type="transmembrane region" description="Helical" evidence="10">
    <location>
        <begin position="32"/>
        <end position="52"/>
    </location>
</feature>
<proteinExistence type="inferred from homology"/>
<comment type="catalytic activity">
    <reaction evidence="8">
        <text>fluoride(in) = fluoride(out)</text>
        <dbReference type="Rhea" id="RHEA:76159"/>
        <dbReference type="ChEBI" id="CHEBI:17051"/>
    </reaction>
    <physiologicalReaction direction="left-to-right" evidence="8">
        <dbReference type="Rhea" id="RHEA:76160"/>
    </physiologicalReaction>
</comment>
<feature type="transmembrane region" description="Helical" evidence="10">
    <location>
        <begin position="59"/>
        <end position="79"/>
    </location>
</feature>
<feature type="transmembrane region" description="Helical" evidence="10">
    <location>
        <begin position="99"/>
        <end position="119"/>
    </location>
</feature>
<name>A0A364K886_9BACL</name>
<comment type="activity regulation">
    <text evidence="10">Na(+) is not transported, but it plays an essential structural role and its presence is essential for fluoride channel function.</text>
</comment>
<evidence type="ECO:0000256" key="5">
    <source>
        <dbReference type="ARBA" id="ARBA00023136"/>
    </source>
</evidence>
<evidence type="ECO:0000256" key="8">
    <source>
        <dbReference type="ARBA" id="ARBA00035585"/>
    </source>
</evidence>
<keyword evidence="3 10" id="KW-0812">Transmembrane</keyword>
<evidence type="ECO:0000256" key="10">
    <source>
        <dbReference type="HAMAP-Rule" id="MF_00454"/>
    </source>
</evidence>
<dbReference type="PANTHER" id="PTHR28259">
    <property type="entry name" value="FLUORIDE EXPORT PROTEIN 1-RELATED"/>
    <property type="match status" value="1"/>
</dbReference>
<evidence type="ECO:0000256" key="7">
    <source>
        <dbReference type="ARBA" id="ARBA00035120"/>
    </source>
</evidence>